<keyword evidence="4 6" id="KW-1133">Transmembrane helix</keyword>
<feature type="transmembrane region" description="Helical" evidence="6">
    <location>
        <begin position="72"/>
        <end position="95"/>
    </location>
</feature>
<dbReference type="Pfam" id="PF12823">
    <property type="entry name" value="DUF3817"/>
    <property type="match status" value="1"/>
</dbReference>
<name>A0A853BVZ3_9ACTN</name>
<dbReference type="EMBL" id="JACCFO010000001">
    <property type="protein sequence ID" value="NYI99150.1"/>
    <property type="molecule type" value="Genomic_DNA"/>
</dbReference>
<evidence type="ECO:0000256" key="5">
    <source>
        <dbReference type="ARBA" id="ARBA00023136"/>
    </source>
</evidence>
<comment type="caution">
    <text evidence="8">The sequence shown here is derived from an EMBL/GenBank/DDBJ whole genome shotgun (WGS) entry which is preliminary data.</text>
</comment>
<keyword evidence="3 6" id="KW-0812">Transmembrane</keyword>
<evidence type="ECO:0000256" key="3">
    <source>
        <dbReference type="ARBA" id="ARBA00022692"/>
    </source>
</evidence>
<sequence length="116" mass="12410">MSISPRVAAVAFRVVAIIEALTWIGLLAGMYVKYLGSRSEAGVEFFGPVHGGAFIVYVAVTLAAAVHLRWNVWSTLLALAASVPPLATLAADWWLHRTGRLTPAPGRSERTPDPVS</sequence>
<dbReference type="AlphaFoldDB" id="A0A853BVZ3"/>
<evidence type="ECO:0000256" key="4">
    <source>
        <dbReference type="ARBA" id="ARBA00022989"/>
    </source>
</evidence>
<dbReference type="Proteomes" id="UP000575985">
    <property type="component" value="Unassembled WGS sequence"/>
</dbReference>
<evidence type="ECO:0000313" key="9">
    <source>
        <dbReference type="Proteomes" id="UP000575985"/>
    </source>
</evidence>
<comment type="subcellular location">
    <subcellularLocation>
        <location evidence="1">Cell membrane</location>
        <topology evidence="1">Multi-pass membrane protein</topology>
    </subcellularLocation>
</comment>
<keyword evidence="2" id="KW-1003">Cell membrane</keyword>
<feature type="domain" description="DUF3817" evidence="7">
    <location>
        <begin position="11"/>
        <end position="97"/>
    </location>
</feature>
<keyword evidence="9" id="KW-1185">Reference proteome</keyword>
<dbReference type="InterPro" id="IPR023845">
    <property type="entry name" value="DUF3817_TM"/>
</dbReference>
<gene>
    <name evidence="8" type="ORF">HNR12_005427</name>
</gene>
<keyword evidence="5 6" id="KW-0472">Membrane</keyword>
<dbReference type="GO" id="GO:0005886">
    <property type="term" value="C:plasma membrane"/>
    <property type="evidence" value="ECO:0007669"/>
    <property type="project" value="UniProtKB-SubCell"/>
</dbReference>
<proteinExistence type="predicted"/>
<evidence type="ECO:0000256" key="6">
    <source>
        <dbReference type="SAM" id="Phobius"/>
    </source>
</evidence>
<protein>
    <submittedName>
        <fullName evidence="8">Integral membrane protein</fullName>
    </submittedName>
</protein>
<dbReference type="PANTHER" id="PTHR40077:SF1">
    <property type="entry name" value="MEMBRANE PROTEIN"/>
    <property type="match status" value="1"/>
</dbReference>
<organism evidence="8 9">
    <name type="scientific">Streptomonospora nanhaiensis</name>
    <dbReference type="NCBI Taxonomy" id="1323731"/>
    <lineage>
        <taxon>Bacteria</taxon>
        <taxon>Bacillati</taxon>
        <taxon>Actinomycetota</taxon>
        <taxon>Actinomycetes</taxon>
        <taxon>Streptosporangiales</taxon>
        <taxon>Nocardiopsidaceae</taxon>
        <taxon>Streptomonospora</taxon>
    </lineage>
</organism>
<dbReference type="PANTHER" id="PTHR40077">
    <property type="entry name" value="MEMBRANE PROTEIN-RELATED"/>
    <property type="match status" value="1"/>
</dbReference>
<dbReference type="RefSeq" id="WP_179770180.1">
    <property type="nucleotide sequence ID" value="NZ_JACCFO010000001.1"/>
</dbReference>
<reference evidence="8 9" key="1">
    <citation type="submission" date="2020-07" db="EMBL/GenBank/DDBJ databases">
        <title>Sequencing the genomes of 1000 actinobacteria strains.</title>
        <authorList>
            <person name="Klenk H.-P."/>
        </authorList>
    </citation>
    <scope>NUCLEOTIDE SEQUENCE [LARGE SCALE GENOMIC DNA]</scope>
    <source>
        <strain evidence="8 9">DSM 45927</strain>
    </source>
</reference>
<feature type="transmembrane region" description="Helical" evidence="6">
    <location>
        <begin position="12"/>
        <end position="33"/>
    </location>
</feature>
<accession>A0A853BVZ3</accession>
<evidence type="ECO:0000256" key="2">
    <source>
        <dbReference type="ARBA" id="ARBA00022475"/>
    </source>
</evidence>
<evidence type="ECO:0000256" key="1">
    <source>
        <dbReference type="ARBA" id="ARBA00004651"/>
    </source>
</evidence>
<feature type="transmembrane region" description="Helical" evidence="6">
    <location>
        <begin position="45"/>
        <end position="66"/>
    </location>
</feature>
<evidence type="ECO:0000259" key="7">
    <source>
        <dbReference type="Pfam" id="PF12823"/>
    </source>
</evidence>
<dbReference type="NCBIfam" id="TIGR03954">
    <property type="entry name" value="integ_memb_HG"/>
    <property type="match status" value="1"/>
</dbReference>
<evidence type="ECO:0000313" key="8">
    <source>
        <dbReference type="EMBL" id="NYI99150.1"/>
    </source>
</evidence>